<dbReference type="AlphaFoldDB" id="A0A3E1QC44"/>
<name>A0A3E1QC44_9FLAO</name>
<feature type="domain" description="2TM" evidence="3">
    <location>
        <begin position="20"/>
        <end position="102"/>
    </location>
</feature>
<feature type="transmembrane region" description="Helical" evidence="2">
    <location>
        <begin position="32"/>
        <end position="52"/>
    </location>
</feature>
<evidence type="ECO:0000256" key="1">
    <source>
        <dbReference type="SAM" id="MobiDB-lite"/>
    </source>
</evidence>
<reference evidence="4 5" key="1">
    <citation type="journal article" date="2007" name="Int. J. Syst. Evol. Microbiol.">
        <title>Marixanthomonas ophiurae gen. nov., sp. nov., a marine bacterium of the family Flavobacteriaceae isolated from a deep-sea brittle star.</title>
        <authorList>
            <person name="Romanenko L.A."/>
            <person name="Uchino M."/>
            <person name="Frolova G.M."/>
            <person name="Mikhailov V.V."/>
        </authorList>
    </citation>
    <scope>NUCLEOTIDE SEQUENCE [LARGE SCALE GENOMIC DNA]</scope>
    <source>
        <strain evidence="4 5">KMM 3046</strain>
    </source>
</reference>
<organism evidence="4 5">
    <name type="scientific">Marixanthomonas ophiurae</name>
    <dbReference type="NCBI Taxonomy" id="387659"/>
    <lineage>
        <taxon>Bacteria</taxon>
        <taxon>Pseudomonadati</taxon>
        <taxon>Bacteroidota</taxon>
        <taxon>Flavobacteriia</taxon>
        <taxon>Flavobacteriales</taxon>
        <taxon>Flavobacteriaceae</taxon>
        <taxon>Marixanthomonas</taxon>
    </lineage>
</organism>
<evidence type="ECO:0000313" key="4">
    <source>
        <dbReference type="EMBL" id="RFN59703.1"/>
    </source>
</evidence>
<protein>
    <recommendedName>
        <fullName evidence="3">2TM domain-containing protein</fullName>
    </recommendedName>
</protein>
<keyword evidence="2" id="KW-0812">Transmembrane</keyword>
<dbReference type="EMBL" id="QVID01000001">
    <property type="protein sequence ID" value="RFN59703.1"/>
    <property type="molecule type" value="Genomic_DNA"/>
</dbReference>
<feature type="region of interest" description="Disordered" evidence="1">
    <location>
        <begin position="113"/>
        <end position="150"/>
    </location>
</feature>
<dbReference type="OrthoDB" id="1443721at2"/>
<keyword evidence="2" id="KW-0472">Membrane</keyword>
<evidence type="ECO:0000313" key="5">
    <source>
        <dbReference type="Proteomes" id="UP000261082"/>
    </source>
</evidence>
<feature type="compositionally biased region" description="Basic and acidic residues" evidence="1">
    <location>
        <begin position="113"/>
        <end position="142"/>
    </location>
</feature>
<dbReference type="Proteomes" id="UP000261082">
    <property type="component" value="Unassembled WGS sequence"/>
</dbReference>
<proteinExistence type="predicted"/>
<evidence type="ECO:0000256" key="2">
    <source>
        <dbReference type="SAM" id="Phobius"/>
    </source>
</evidence>
<keyword evidence="2" id="KW-1133">Transmembrane helix</keyword>
<comment type="caution">
    <text evidence="4">The sequence shown here is derived from an EMBL/GenBank/DDBJ whole genome shotgun (WGS) entry which is preliminary data.</text>
</comment>
<dbReference type="RefSeq" id="WP_117158764.1">
    <property type="nucleotide sequence ID" value="NZ_QVID01000001.1"/>
</dbReference>
<gene>
    <name evidence="4" type="ORF">DZ858_06520</name>
</gene>
<sequence>MFSKSKKTERIDSEQREQYEYARKRIKQKKNLMRHFIFFLLGSIFLLVVDLVLKKGADILFPNWSVWVVLIWAFILLIHVFNVFVMSKFMGKEWEDRQLEKLKAKQAERINKLQKKVDDELPLPKKKEVQDPMKPLTEKKDNNPLPPDVQ</sequence>
<evidence type="ECO:0000259" key="3">
    <source>
        <dbReference type="Pfam" id="PF13239"/>
    </source>
</evidence>
<keyword evidence="5" id="KW-1185">Reference proteome</keyword>
<feature type="transmembrane region" description="Helical" evidence="2">
    <location>
        <begin position="64"/>
        <end position="85"/>
    </location>
</feature>
<accession>A0A3E1QC44</accession>
<dbReference type="Pfam" id="PF13239">
    <property type="entry name" value="2TM"/>
    <property type="match status" value="1"/>
</dbReference>
<dbReference type="InterPro" id="IPR025698">
    <property type="entry name" value="2TM_dom"/>
</dbReference>